<dbReference type="Proteomes" id="UP001500253">
    <property type="component" value="Unassembled WGS sequence"/>
</dbReference>
<feature type="compositionally biased region" description="Low complexity" evidence="1">
    <location>
        <begin position="58"/>
        <end position="69"/>
    </location>
</feature>
<evidence type="ECO:0000256" key="1">
    <source>
        <dbReference type="SAM" id="MobiDB-lite"/>
    </source>
</evidence>
<accession>A0ABN3GVK2</accession>
<proteinExistence type="predicted"/>
<evidence type="ECO:0008006" key="4">
    <source>
        <dbReference type="Google" id="ProtNLM"/>
    </source>
</evidence>
<sequence>MRTTFAVPLLGAAGAEGEGEGLPEDEGSRPGPVFAGPEVLGRRPKEGAVAPSSDEQPATSSNAAAEASTGVTPGRRTFGSSPWAHVPRHGTVSYTPLLRHRFP</sequence>
<evidence type="ECO:0000313" key="3">
    <source>
        <dbReference type="Proteomes" id="UP001500253"/>
    </source>
</evidence>
<dbReference type="EMBL" id="BAAASD010000034">
    <property type="protein sequence ID" value="GAA2362459.1"/>
    <property type="molecule type" value="Genomic_DNA"/>
</dbReference>
<feature type="region of interest" description="Disordered" evidence="1">
    <location>
        <begin position="1"/>
        <end position="103"/>
    </location>
</feature>
<name>A0ABN3GVK2_9ACTN</name>
<keyword evidence="3" id="KW-1185">Reference proteome</keyword>
<gene>
    <name evidence="2" type="ORF">GCM10010246_61910</name>
</gene>
<organism evidence="2 3">
    <name type="scientific">Streptomyces cuspidosporus</name>
    <dbReference type="NCBI Taxonomy" id="66882"/>
    <lineage>
        <taxon>Bacteria</taxon>
        <taxon>Bacillati</taxon>
        <taxon>Actinomycetota</taxon>
        <taxon>Actinomycetes</taxon>
        <taxon>Kitasatosporales</taxon>
        <taxon>Streptomycetaceae</taxon>
        <taxon>Streptomyces</taxon>
    </lineage>
</organism>
<protein>
    <recommendedName>
        <fullName evidence="4">Secreted protein</fullName>
    </recommendedName>
</protein>
<evidence type="ECO:0000313" key="2">
    <source>
        <dbReference type="EMBL" id="GAA2362459.1"/>
    </source>
</evidence>
<comment type="caution">
    <text evidence="2">The sequence shown here is derived from an EMBL/GenBank/DDBJ whole genome shotgun (WGS) entry which is preliminary data.</text>
</comment>
<reference evidence="2 3" key="1">
    <citation type="journal article" date="2019" name="Int. J. Syst. Evol. Microbiol.">
        <title>The Global Catalogue of Microorganisms (GCM) 10K type strain sequencing project: providing services to taxonomists for standard genome sequencing and annotation.</title>
        <authorList>
            <consortium name="The Broad Institute Genomics Platform"/>
            <consortium name="The Broad Institute Genome Sequencing Center for Infectious Disease"/>
            <person name="Wu L."/>
            <person name="Ma J."/>
        </authorList>
    </citation>
    <scope>NUCLEOTIDE SEQUENCE [LARGE SCALE GENOMIC DNA]</scope>
    <source>
        <strain evidence="2 3">JCM 4316</strain>
    </source>
</reference>